<feature type="compositionally biased region" description="Polar residues" evidence="1">
    <location>
        <begin position="8"/>
        <end position="18"/>
    </location>
</feature>
<evidence type="ECO:0000313" key="2">
    <source>
        <dbReference type="EMBL" id="KAF5813329.1"/>
    </source>
</evidence>
<sequence length="49" mass="5500">MVLRSHTKLTTLPQSQGVTPYRPIPKASKVGIEWVPKMFQFGKLGTSTR</sequence>
<accession>A0A9K3JE02</accession>
<reference evidence="2" key="1">
    <citation type="journal article" date="2017" name="Nature">
        <title>The sunflower genome provides insights into oil metabolism, flowering and Asterid evolution.</title>
        <authorList>
            <person name="Badouin H."/>
            <person name="Gouzy J."/>
            <person name="Grassa C.J."/>
            <person name="Murat F."/>
            <person name="Staton S.E."/>
            <person name="Cottret L."/>
            <person name="Lelandais-Briere C."/>
            <person name="Owens G.L."/>
            <person name="Carrere S."/>
            <person name="Mayjonade B."/>
            <person name="Legrand L."/>
            <person name="Gill N."/>
            <person name="Kane N.C."/>
            <person name="Bowers J.E."/>
            <person name="Hubner S."/>
            <person name="Bellec A."/>
            <person name="Berard A."/>
            <person name="Berges H."/>
            <person name="Blanchet N."/>
            <person name="Boniface M.C."/>
            <person name="Brunel D."/>
            <person name="Catrice O."/>
            <person name="Chaidir N."/>
            <person name="Claudel C."/>
            <person name="Donnadieu C."/>
            <person name="Faraut T."/>
            <person name="Fievet G."/>
            <person name="Helmstetter N."/>
            <person name="King M."/>
            <person name="Knapp S.J."/>
            <person name="Lai Z."/>
            <person name="Le Paslier M.C."/>
            <person name="Lippi Y."/>
            <person name="Lorenzon L."/>
            <person name="Mandel J.R."/>
            <person name="Marage G."/>
            <person name="Marchand G."/>
            <person name="Marquand E."/>
            <person name="Bret-Mestries E."/>
            <person name="Morien E."/>
            <person name="Nambeesan S."/>
            <person name="Nguyen T."/>
            <person name="Pegot-Espagnet P."/>
            <person name="Pouilly N."/>
            <person name="Raftis F."/>
            <person name="Sallet E."/>
            <person name="Schiex T."/>
            <person name="Thomas J."/>
            <person name="Vandecasteele C."/>
            <person name="Vares D."/>
            <person name="Vear F."/>
            <person name="Vautrin S."/>
            <person name="Crespi M."/>
            <person name="Mangin B."/>
            <person name="Burke J.M."/>
            <person name="Salse J."/>
            <person name="Munos S."/>
            <person name="Vincourt P."/>
            <person name="Rieseberg L.H."/>
            <person name="Langlade N.B."/>
        </authorList>
    </citation>
    <scope>NUCLEOTIDE SEQUENCE</scope>
    <source>
        <tissue evidence="2">Leaves</tissue>
    </source>
</reference>
<evidence type="ECO:0000256" key="1">
    <source>
        <dbReference type="SAM" id="MobiDB-lite"/>
    </source>
</evidence>
<name>A0A9K3JE02_HELAN</name>
<protein>
    <submittedName>
        <fullName evidence="2">Uncharacterized protein</fullName>
    </submittedName>
</protein>
<evidence type="ECO:0000313" key="3">
    <source>
        <dbReference type="Proteomes" id="UP000215914"/>
    </source>
</evidence>
<comment type="caution">
    <text evidence="2">The sequence shown here is derived from an EMBL/GenBank/DDBJ whole genome shotgun (WGS) entry which is preliminary data.</text>
</comment>
<feature type="region of interest" description="Disordered" evidence="1">
    <location>
        <begin position="1"/>
        <end position="20"/>
    </location>
</feature>
<proteinExistence type="predicted"/>
<dbReference type="EMBL" id="MNCJ02000318">
    <property type="protein sequence ID" value="KAF5813329.1"/>
    <property type="molecule type" value="Genomic_DNA"/>
</dbReference>
<dbReference type="Gramene" id="mRNA:HanXRQr2_Chr03g0097051">
    <property type="protein sequence ID" value="CDS:HanXRQr2_Chr03g0097051.1"/>
    <property type="gene ID" value="HanXRQr2_Chr03g0097051"/>
</dbReference>
<keyword evidence="3" id="KW-1185">Reference proteome</keyword>
<dbReference type="Proteomes" id="UP000215914">
    <property type="component" value="Unassembled WGS sequence"/>
</dbReference>
<gene>
    <name evidence="2" type="ORF">HanXRQr2_Chr03g0097051</name>
</gene>
<dbReference type="AlphaFoldDB" id="A0A9K3JE02"/>
<reference evidence="2" key="2">
    <citation type="submission" date="2020-06" db="EMBL/GenBank/DDBJ databases">
        <title>Helianthus annuus Genome sequencing and assembly Release 2.</title>
        <authorList>
            <person name="Gouzy J."/>
            <person name="Langlade N."/>
            <person name="Munos S."/>
        </authorList>
    </citation>
    <scope>NUCLEOTIDE SEQUENCE</scope>
    <source>
        <tissue evidence="2">Leaves</tissue>
    </source>
</reference>
<organism evidence="2 3">
    <name type="scientific">Helianthus annuus</name>
    <name type="common">Common sunflower</name>
    <dbReference type="NCBI Taxonomy" id="4232"/>
    <lineage>
        <taxon>Eukaryota</taxon>
        <taxon>Viridiplantae</taxon>
        <taxon>Streptophyta</taxon>
        <taxon>Embryophyta</taxon>
        <taxon>Tracheophyta</taxon>
        <taxon>Spermatophyta</taxon>
        <taxon>Magnoliopsida</taxon>
        <taxon>eudicotyledons</taxon>
        <taxon>Gunneridae</taxon>
        <taxon>Pentapetalae</taxon>
        <taxon>asterids</taxon>
        <taxon>campanulids</taxon>
        <taxon>Asterales</taxon>
        <taxon>Asteraceae</taxon>
        <taxon>Asteroideae</taxon>
        <taxon>Heliantheae alliance</taxon>
        <taxon>Heliantheae</taxon>
        <taxon>Helianthus</taxon>
    </lineage>
</organism>